<feature type="region of interest" description="Disordered" evidence="4">
    <location>
        <begin position="425"/>
        <end position="479"/>
    </location>
</feature>
<feature type="compositionally biased region" description="Basic and acidic residues" evidence="4">
    <location>
        <begin position="493"/>
        <end position="504"/>
    </location>
</feature>
<accession>A0A5N5TIW4</accession>
<evidence type="ECO:0000256" key="1">
    <source>
        <dbReference type="ARBA" id="ARBA00022574"/>
    </source>
</evidence>
<dbReference type="InterPro" id="IPR015943">
    <property type="entry name" value="WD40/YVTN_repeat-like_dom_sf"/>
</dbReference>
<protein>
    <submittedName>
        <fullName evidence="5">WD repeat-containing protein 20</fullName>
    </submittedName>
</protein>
<evidence type="ECO:0000256" key="4">
    <source>
        <dbReference type="SAM" id="MobiDB-lite"/>
    </source>
</evidence>
<dbReference type="Proteomes" id="UP000326759">
    <property type="component" value="Unassembled WGS sequence"/>
</dbReference>
<gene>
    <name evidence="5" type="primary">WDR20</name>
    <name evidence="5" type="ORF">Anas_05071</name>
</gene>
<dbReference type="Gene3D" id="2.130.10.10">
    <property type="entry name" value="YVTN repeat-like/Quinoprotein amine dehydrogenase"/>
    <property type="match status" value="1"/>
</dbReference>
<evidence type="ECO:0000313" key="6">
    <source>
        <dbReference type="Proteomes" id="UP000326759"/>
    </source>
</evidence>
<dbReference type="InterPro" id="IPR001680">
    <property type="entry name" value="WD40_rpt"/>
</dbReference>
<dbReference type="PANTHER" id="PTHR14107:SF16">
    <property type="entry name" value="AT02583P"/>
    <property type="match status" value="1"/>
</dbReference>
<feature type="region of interest" description="Disordered" evidence="4">
    <location>
        <begin position="493"/>
        <end position="522"/>
    </location>
</feature>
<feature type="repeat" description="WD" evidence="3">
    <location>
        <begin position="288"/>
        <end position="329"/>
    </location>
</feature>
<dbReference type="SMART" id="SM00320">
    <property type="entry name" value="WD40"/>
    <property type="match status" value="5"/>
</dbReference>
<comment type="caution">
    <text evidence="5">The sequence shown here is derived from an EMBL/GenBank/DDBJ whole genome shotgun (WGS) entry which is preliminary data.</text>
</comment>
<name>A0A5N5TIW4_9CRUS</name>
<evidence type="ECO:0000256" key="3">
    <source>
        <dbReference type="PROSITE-ProRule" id="PRU00221"/>
    </source>
</evidence>
<feature type="region of interest" description="Disordered" evidence="4">
    <location>
        <begin position="597"/>
        <end position="628"/>
    </location>
</feature>
<dbReference type="Pfam" id="PF00400">
    <property type="entry name" value="WD40"/>
    <property type="match status" value="2"/>
</dbReference>
<proteinExistence type="predicted"/>
<evidence type="ECO:0000256" key="2">
    <source>
        <dbReference type="ARBA" id="ARBA00022737"/>
    </source>
</evidence>
<reference evidence="5 6" key="1">
    <citation type="journal article" date="2019" name="PLoS Biol.">
        <title>Sex chromosomes control vertical transmission of feminizing Wolbachia symbionts in an isopod.</title>
        <authorList>
            <person name="Becking T."/>
            <person name="Chebbi M.A."/>
            <person name="Giraud I."/>
            <person name="Moumen B."/>
            <person name="Laverre T."/>
            <person name="Caubet Y."/>
            <person name="Peccoud J."/>
            <person name="Gilbert C."/>
            <person name="Cordaux R."/>
        </authorList>
    </citation>
    <scope>NUCLEOTIDE SEQUENCE [LARGE SCALE GENOMIC DNA]</scope>
    <source>
        <strain evidence="5">ANa2</strain>
        <tissue evidence="5">Whole body excluding digestive tract and cuticle</tissue>
    </source>
</reference>
<dbReference type="SUPFAM" id="SSF50978">
    <property type="entry name" value="WD40 repeat-like"/>
    <property type="match status" value="1"/>
</dbReference>
<organism evidence="5 6">
    <name type="scientific">Armadillidium nasatum</name>
    <dbReference type="NCBI Taxonomy" id="96803"/>
    <lineage>
        <taxon>Eukaryota</taxon>
        <taxon>Metazoa</taxon>
        <taxon>Ecdysozoa</taxon>
        <taxon>Arthropoda</taxon>
        <taxon>Crustacea</taxon>
        <taxon>Multicrustacea</taxon>
        <taxon>Malacostraca</taxon>
        <taxon>Eumalacostraca</taxon>
        <taxon>Peracarida</taxon>
        <taxon>Isopoda</taxon>
        <taxon>Oniscidea</taxon>
        <taxon>Crinocheta</taxon>
        <taxon>Armadillidiidae</taxon>
        <taxon>Armadillidium</taxon>
    </lineage>
</organism>
<keyword evidence="6" id="KW-1185">Reference proteome</keyword>
<feature type="compositionally biased region" description="Low complexity" evidence="4">
    <location>
        <begin position="427"/>
        <end position="457"/>
    </location>
</feature>
<feature type="compositionally biased region" description="Gly residues" evidence="4">
    <location>
        <begin position="609"/>
        <end position="628"/>
    </location>
</feature>
<sequence length="628" mass="68753">MAVQGDGGSKEEIKTQFSTIEGLYKLLPILEYSRPNRVVYNNTGSCASSPPVKISYICLSDTTNRSITNSYTGAVSSSGANITNYERTNICYNFGRDLYVYSYKSIKRVNSESDLPKPIEKRSYNKEDVPTCHDFNSATATVDRVSLLVGLLGGQVQLFDPINKELNKSYNSGERLIDKSKVTCIKWIPESLNQFLVSHSSGQMYMYNEELVCGLDRPVYQLFKQGEGYSVYTCKTRSTRNPLYRWSIGDGCINEFTFSPCSKYLAVVSQDGFLRVFNFDTMDLVGSARSYYGGLICVCWSPDGKYVVTGGEDDLVTVWSFHEKRVVARGQGHKSWVTVVAFDPYTTVYADDLDCTEDRLKQNVINGKASVNSSSTASNSTRNSVSSDGLVMPVTSYRLGSVGQDTLLCLWDLKDDVLRQPYFRPRSSTVVSSSKSSGNVSVNTYSSQQTSSVQNSSAKPNNHLRENLINNDHSHSYSSNSFTAKLANLNFGEKKDKPEKDHKRSLSLASKNTSANSKNATTKGNYVSGTGFGQNSSKLVGTHVCPRLDECPMLEPMVCKKIGHERLCGLIFREDSIITSCQDGCILTWCRPGSHSGVNQHSSSSPTGIIGGGGGGGGGTNNSGGTVV</sequence>
<dbReference type="PROSITE" id="PS50294">
    <property type="entry name" value="WD_REPEATS_REGION"/>
    <property type="match status" value="1"/>
</dbReference>
<keyword evidence="1 3" id="KW-0853">WD repeat</keyword>
<dbReference type="PROSITE" id="PS50082">
    <property type="entry name" value="WD_REPEATS_2"/>
    <property type="match status" value="1"/>
</dbReference>
<dbReference type="PANTHER" id="PTHR14107">
    <property type="entry name" value="WD REPEAT PROTEIN"/>
    <property type="match status" value="1"/>
</dbReference>
<keyword evidence="2" id="KW-0677">Repeat</keyword>
<dbReference type="AlphaFoldDB" id="A0A5N5TIW4"/>
<feature type="compositionally biased region" description="Polar residues" evidence="4">
    <location>
        <begin position="507"/>
        <end position="522"/>
    </location>
</feature>
<dbReference type="EMBL" id="SEYY01001368">
    <property type="protein sequence ID" value="KAB7505335.1"/>
    <property type="molecule type" value="Genomic_DNA"/>
</dbReference>
<evidence type="ECO:0000313" key="5">
    <source>
        <dbReference type="EMBL" id="KAB7505335.1"/>
    </source>
</evidence>
<dbReference type="InterPro" id="IPR036322">
    <property type="entry name" value="WD40_repeat_dom_sf"/>
</dbReference>
<feature type="compositionally biased region" description="Low complexity" evidence="4">
    <location>
        <begin position="597"/>
        <end position="608"/>
    </location>
</feature>
<dbReference type="OrthoDB" id="3367at2759"/>
<dbReference type="InterPro" id="IPR051362">
    <property type="entry name" value="WD_repeat_creC_regulators"/>
</dbReference>